<comment type="similarity">
    <text evidence="1">Belongs to the YggT family.</text>
</comment>
<keyword evidence="4" id="KW-1185">Reference proteome</keyword>
<gene>
    <name evidence="3" type="ordered locus">Pro_0075</name>
</gene>
<dbReference type="PATRIC" id="fig|167539.5.peg.79"/>
<organism evidence="3 4">
    <name type="scientific">Prochlorococcus marinus (strain SARG / CCMP1375 / SS120)</name>
    <dbReference type="NCBI Taxonomy" id="167539"/>
    <lineage>
        <taxon>Bacteria</taxon>
        <taxon>Bacillati</taxon>
        <taxon>Cyanobacteriota</taxon>
        <taxon>Cyanophyceae</taxon>
        <taxon>Synechococcales</taxon>
        <taxon>Prochlorococcaceae</taxon>
        <taxon>Prochlorococcus</taxon>
    </lineage>
</organism>
<dbReference type="AlphaFoldDB" id="Q7VED8"/>
<dbReference type="PANTHER" id="PTHR33219">
    <property type="entry name" value="YLMG HOMOLOG PROTEIN 2, CHLOROPLASTIC"/>
    <property type="match status" value="1"/>
</dbReference>
<dbReference type="OrthoDB" id="9814445at2"/>
<keyword evidence="2" id="KW-0812">Transmembrane</keyword>
<sequence length="106" mass="11972">MTPNLIKILPIIHFSTSFLLGAWSLAFLMRIILTWYPQINLKNGFWLLFYLPTEIFLTITKKIVGPIGGVDITPVIWFGLISLSRELLVGPQGIISQMLLKQAMQG</sequence>
<dbReference type="eggNOG" id="COG0762">
    <property type="taxonomic scope" value="Bacteria"/>
</dbReference>
<dbReference type="KEGG" id="pma:Pro_0075"/>
<dbReference type="EMBL" id="AE017126">
    <property type="protein sequence ID" value="AAP99121.1"/>
    <property type="molecule type" value="Genomic_DNA"/>
</dbReference>
<proteinExistence type="inferred from homology"/>
<dbReference type="InterPro" id="IPR003425">
    <property type="entry name" value="CCB3/YggT"/>
</dbReference>
<feature type="transmembrane region" description="Helical" evidence="2">
    <location>
        <begin position="12"/>
        <end position="33"/>
    </location>
</feature>
<accession>Q7VED8</accession>
<dbReference type="HOGENOM" id="CLU_136788_3_0_3"/>
<reference evidence="3 4" key="1">
    <citation type="journal article" date="2003" name="Proc. Natl. Acad. Sci. U.S.A.">
        <title>Genome sequence of the cyanobacterium Prochlorococcus marinus SS120, a nearly minimal oxyphototrophic genome.</title>
        <authorList>
            <person name="Dufresne A."/>
            <person name="Salanoubat M."/>
            <person name="Partensky F."/>
            <person name="Artiguenave F."/>
            <person name="Axmann I.M."/>
            <person name="Barbe V."/>
            <person name="Duprat S."/>
            <person name="Galperin M.Y."/>
            <person name="Koonin E.V."/>
            <person name="Le Gall F."/>
            <person name="Makarova K.S."/>
            <person name="Ostrowski M."/>
            <person name="Oztas S."/>
            <person name="Robert C."/>
            <person name="Rogozin I.B."/>
            <person name="Scanlan D.J."/>
            <person name="Tandeau de Marsac N."/>
            <person name="Weissenbach J."/>
            <person name="Wincker P."/>
            <person name="Wolf Y.I."/>
            <person name="Hess W.R."/>
        </authorList>
    </citation>
    <scope>NUCLEOTIDE SEQUENCE [LARGE SCALE GENOMIC DNA]</scope>
    <source>
        <strain evidence="4">SARG / CCMP1375 / SS120</strain>
    </source>
</reference>
<evidence type="ECO:0000313" key="3">
    <source>
        <dbReference type="EMBL" id="AAP99121.1"/>
    </source>
</evidence>
<evidence type="ECO:0000313" key="4">
    <source>
        <dbReference type="Proteomes" id="UP000001420"/>
    </source>
</evidence>
<dbReference type="Proteomes" id="UP000001420">
    <property type="component" value="Chromosome"/>
</dbReference>
<dbReference type="Pfam" id="PF02325">
    <property type="entry name" value="CCB3_YggT"/>
    <property type="match status" value="1"/>
</dbReference>
<evidence type="ECO:0000256" key="2">
    <source>
        <dbReference type="SAM" id="Phobius"/>
    </source>
</evidence>
<dbReference type="EnsemblBacteria" id="AAP99121">
    <property type="protein sequence ID" value="AAP99121"/>
    <property type="gene ID" value="Pro_0075"/>
</dbReference>
<dbReference type="STRING" id="167539.Pro_0075"/>
<keyword evidence="2" id="KW-1133">Transmembrane helix</keyword>
<protein>
    <submittedName>
        <fullName evidence="3">YGGT family membrane protein</fullName>
    </submittedName>
</protein>
<name>Q7VED8_PROMA</name>
<dbReference type="PANTHER" id="PTHR33219:SF14">
    <property type="entry name" value="PROTEIN COFACTOR ASSEMBLY OF COMPLEX C SUBUNIT B CCB3, CHLOROPLASTIC-RELATED"/>
    <property type="match status" value="1"/>
</dbReference>
<dbReference type="RefSeq" id="WP_011124230.1">
    <property type="nucleotide sequence ID" value="NC_005042.1"/>
</dbReference>
<dbReference type="GO" id="GO:0016020">
    <property type="term" value="C:membrane"/>
    <property type="evidence" value="ECO:0007669"/>
    <property type="project" value="InterPro"/>
</dbReference>
<keyword evidence="2" id="KW-0472">Membrane</keyword>
<evidence type="ECO:0000256" key="1">
    <source>
        <dbReference type="ARBA" id="ARBA00010894"/>
    </source>
</evidence>